<keyword evidence="6" id="KW-1185">Reference proteome</keyword>
<dbReference type="AlphaFoldDB" id="A0A140IEK5"/>
<keyword evidence="4" id="KW-0560">Oxidoreductase</keyword>
<dbReference type="GO" id="GO:0006729">
    <property type="term" value="P:tetrahydrobiopterin biosynthetic process"/>
    <property type="evidence" value="ECO:0007669"/>
    <property type="project" value="TreeGrafter"/>
</dbReference>
<dbReference type="PRINTS" id="PR00081">
    <property type="entry name" value="GDHRDH"/>
</dbReference>
<dbReference type="InterPro" id="IPR051721">
    <property type="entry name" value="Biopterin_syn/organic_redct"/>
</dbReference>
<dbReference type="EMBL" id="CP014646">
    <property type="protein sequence ID" value="AMO36180.1"/>
    <property type="molecule type" value="Genomic_DNA"/>
</dbReference>
<evidence type="ECO:0000256" key="1">
    <source>
        <dbReference type="ARBA" id="ARBA00004496"/>
    </source>
</evidence>
<dbReference type="GO" id="GO:0005737">
    <property type="term" value="C:cytoplasm"/>
    <property type="evidence" value="ECO:0007669"/>
    <property type="project" value="UniProtKB-SubCell"/>
</dbReference>
<dbReference type="InterPro" id="IPR036291">
    <property type="entry name" value="NAD(P)-bd_dom_sf"/>
</dbReference>
<proteinExistence type="predicted"/>
<reference evidence="6" key="1">
    <citation type="submission" date="2016-03" db="EMBL/GenBank/DDBJ databases">
        <authorList>
            <person name="Ma C."/>
            <person name="Zhou S."/>
            <person name="Yang G."/>
        </authorList>
    </citation>
    <scope>NUCLEOTIDE SEQUENCE [LARGE SCALE GENOMIC DNA]</scope>
    <source>
        <strain evidence="6">SgZ-1</strain>
    </source>
</reference>
<dbReference type="InterPro" id="IPR002347">
    <property type="entry name" value="SDR_fam"/>
</dbReference>
<evidence type="ECO:0000313" key="6">
    <source>
        <dbReference type="Proteomes" id="UP000036902"/>
    </source>
</evidence>
<keyword evidence="2" id="KW-0963">Cytoplasm</keyword>
<name>A0A140IEK5_9RHOO</name>
<protein>
    <submittedName>
        <fullName evidence="5">Short-chain dehydrogenase</fullName>
    </submittedName>
</protein>
<evidence type="ECO:0000313" key="5">
    <source>
        <dbReference type="EMBL" id="AMO36180.1"/>
    </source>
</evidence>
<accession>A0A140IEK5</accession>
<comment type="subcellular location">
    <subcellularLocation>
        <location evidence="1">Cytoplasm</location>
    </subcellularLocation>
</comment>
<evidence type="ECO:0000256" key="4">
    <source>
        <dbReference type="ARBA" id="ARBA00023002"/>
    </source>
</evidence>
<dbReference type="PANTHER" id="PTHR44085">
    <property type="entry name" value="SEPIAPTERIN REDUCTASE"/>
    <property type="match status" value="1"/>
</dbReference>
<gene>
    <name evidence="5" type="ORF">AC731_004030</name>
</gene>
<dbReference type="Gene3D" id="3.40.50.720">
    <property type="entry name" value="NAD(P)-binding Rossmann-like Domain"/>
    <property type="match status" value="1"/>
</dbReference>
<evidence type="ECO:0000256" key="3">
    <source>
        <dbReference type="ARBA" id="ARBA00022857"/>
    </source>
</evidence>
<dbReference type="Pfam" id="PF00106">
    <property type="entry name" value="adh_short"/>
    <property type="match status" value="1"/>
</dbReference>
<dbReference type="SUPFAM" id="SSF51735">
    <property type="entry name" value="NAD(P)-binding Rossmann-fold domains"/>
    <property type="match status" value="1"/>
</dbReference>
<dbReference type="GO" id="GO:0004757">
    <property type="term" value="F:sepiapterin reductase (NADP+) activity"/>
    <property type="evidence" value="ECO:0007669"/>
    <property type="project" value="TreeGrafter"/>
</dbReference>
<dbReference type="PANTHER" id="PTHR44085:SF2">
    <property type="entry name" value="SEPIAPTERIN REDUCTASE"/>
    <property type="match status" value="1"/>
</dbReference>
<dbReference type="STRING" id="1134435.AC731_004030"/>
<organism evidence="5 6">
    <name type="scientific">Thauera humireducens</name>
    <dbReference type="NCBI Taxonomy" id="1134435"/>
    <lineage>
        <taxon>Bacteria</taxon>
        <taxon>Pseudomonadati</taxon>
        <taxon>Pseudomonadota</taxon>
        <taxon>Betaproteobacteria</taxon>
        <taxon>Rhodocyclales</taxon>
        <taxon>Zoogloeaceae</taxon>
        <taxon>Thauera</taxon>
    </lineage>
</organism>
<keyword evidence="3" id="KW-0521">NADP</keyword>
<evidence type="ECO:0000256" key="2">
    <source>
        <dbReference type="ARBA" id="ARBA00022490"/>
    </source>
</evidence>
<dbReference type="NCBIfam" id="NF005436">
    <property type="entry name" value="PRK07023.1"/>
    <property type="match status" value="1"/>
</dbReference>
<sequence length="245" mass="25797">MVKVIVSGHSRGLGEAVAAALLLRGARVLGLARNRNARLAARFPDTFSEVALDLADADALPRWLETGRLGAWIDGAEQAVLVNNAGTISPMGPPALQDPNEVARALALNVAAPLMLAAAFCAAAASVTDRRILHVSSGAARKPYPGWSVYCASKAALDHHARAVAEDKVAGLRICSLAPGVLDTEMQATIRATSLERFPLRERFAEMQRAGGLVPVDDCARRLTDYLLGDAFGTAPTADLRDLPG</sequence>
<dbReference type="KEGG" id="thu:AC731_004030"/>
<dbReference type="RefSeq" id="WP_048709406.1">
    <property type="nucleotide sequence ID" value="NZ_CP014646.1"/>
</dbReference>
<dbReference type="Proteomes" id="UP000036902">
    <property type="component" value="Chromosome"/>
</dbReference>